<evidence type="ECO:0000256" key="1">
    <source>
        <dbReference type="SAM" id="MobiDB-lite"/>
    </source>
</evidence>
<protein>
    <submittedName>
        <fullName evidence="2">Uncharacterized protein</fullName>
    </submittedName>
</protein>
<evidence type="ECO:0000313" key="2">
    <source>
        <dbReference type="EMBL" id="UUN98137.1"/>
    </source>
</evidence>
<feature type="region of interest" description="Disordered" evidence="1">
    <location>
        <begin position="21"/>
        <end position="47"/>
    </location>
</feature>
<dbReference type="RefSeq" id="WP_198114745.1">
    <property type="nucleotide sequence ID" value="NZ_CP066121.1"/>
</dbReference>
<gene>
    <name evidence="2" type="ORF">I9054_001270</name>
</gene>
<dbReference type="PROSITE" id="PS51257">
    <property type="entry name" value="PROKAR_LIPOPROTEIN"/>
    <property type="match status" value="1"/>
</dbReference>
<evidence type="ECO:0000313" key="3">
    <source>
        <dbReference type="Proteomes" id="UP000644140"/>
    </source>
</evidence>
<reference evidence="2" key="1">
    <citation type="submission" date="2022-02" db="EMBL/GenBank/DDBJ databases">
        <title>Characterization of Tn125 harboring carbapenem-resistant Acinetobacter bereziniae clinical isolates.</title>
        <authorList>
            <person name="Wong N.-K."/>
            <person name="Pan Q."/>
        </authorList>
    </citation>
    <scope>NUCLEOTIDE SEQUENCE</scope>
    <source>
        <strain evidence="2">GD03393</strain>
    </source>
</reference>
<proteinExistence type="predicted"/>
<feature type="compositionally biased region" description="Polar residues" evidence="1">
    <location>
        <begin position="35"/>
        <end position="45"/>
    </location>
</feature>
<dbReference type="AlphaFoldDB" id="A0A8I1AM27"/>
<sequence>MNKLLLTIIIITTLVACQKKPEPSLSSSDAVSPSTNTEAQIESNPQIKEQEAEAAAIAHDRYDPDSIYTGAENIDIPPPQLKRELLESEAVEVKYRPVDAYPNFKVITSTVYGTTRLKVVSEVNDVIDKVEMDNKNCKVVGLEPFTTKFPSVSYYGAVFNIVLKGCSAEEIKEIYLYTTHGKITYRAIVEQ</sequence>
<name>A0A8I1AM27_ACIBZ</name>
<accession>A0A8I1AM27</accession>
<dbReference type="EMBL" id="CP092085">
    <property type="protein sequence ID" value="UUN98137.1"/>
    <property type="molecule type" value="Genomic_DNA"/>
</dbReference>
<feature type="compositionally biased region" description="Low complexity" evidence="1">
    <location>
        <begin position="23"/>
        <end position="34"/>
    </location>
</feature>
<organism evidence="2 3">
    <name type="scientific">Acinetobacter bereziniae</name>
    <name type="common">Acinetobacter genomosp. 10</name>
    <dbReference type="NCBI Taxonomy" id="106648"/>
    <lineage>
        <taxon>Bacteria</taxon>
        <taxon>Pseudomonadati</taxon>
        <taxon>Pseudomonadota</taxon>
        <taxon>Gammaproteobacteria</taxon>
        <taxon>Moraxellales</taxon>
        <taxon>Moraxellaceae</taxon>
        <taxon>Acinetobacter</taxon>
    </lineage>
</organism>
<dbReference type="Proteomes" id="UP000644140">
    <property type="component" value="Chromosome"/>
</dbReference>